<accession>A0AB38T810</accession>
<evidence type="ECO:0000313" key="2">
    <source>
        <dbReference type="EMBL" id="UTU50693.1"/>
    </source>
</evidence>
<dbReference type="Proteomes" id="UP001060070">
    <property type="component" value="Chromosome"/>
</dbReference>
<keyword evidence="3" id="KW-1185">Reference proteome</keyword>
<gene>
    <name evidence="2" type="ORF">LRP29_24910</name>
</gene>
<sequence length="231" mass="25391">MPYSLQMLRALLELHPDRAEPLRIHIEALERSIESQPAFCLQSVRTLFEAAHSTIGVRLGIEFRKKDGFPDRMRGVIDAMDFSLTDHPNAADINEHIKALTKGIDDVAVALAKLSNVPNMRHGGSLDWGTLQRQHALMLGGLCDSLVAFLFDVAWSRAVPGPQDEGAATYSTNAAFNEHLDAEFDMVEIAGASFQPSYVLFHLDETAYDAARLDWETEGANESAPDAEIAA</sequence>
<dbReference type="Pfam" id="PF14355">
    <property type="entry name" value="Abi_C"/>
    <property type="match status" value="1"/>
</dbReference>
<dbReference type="AlphaFoldDB" id="A0AB38T810"/>
<feature type="domain" description="Abortive infection protein-like C-terminal" evidence="1">
    <location>
        <begin position="77"/>
        <end position="152"/>
    </location>
</feature>
<proteinExistence type="predicted"/>
<reference evidence="2 3" key="1">
    <citation type="journal article" date="2022" name="Microbiol. Resour. Announc.">
        <title>Complete Genome Sequence of Mesorhizobium ciceri Strain R30, a Rhizobium Used as a Commercial Inoculant for Chickpea in Argentina.</title>
        <authorList>
            <person name="Foresto E."/>
            <person name="Revale S."/>
            <person name="Primo E."/>
            <person name="Nievas F."/>
            <person name="Carezzano E."/>
            <person name="Puente M."/>
            <person name="Alzari P."/>
            <person name="Mart M."/>
            <person name="Ben-Assaya M."/>
            <person name="Mornico D."/>
            <person name="Santoro M."/>
            <person name="Mart F."/>
            <person name="Giordano W."/>
            <person name="Bogino P."/>
        </authorList>
    </citation>
    <scope>NUCLEOTIDE SEQUENCE [LARGE SCALE GENOMIC DNA]</scope>
    <source>
        <strain evidence="2 3">R30</strain>
    </source>
</reference>
<name>A0AB38T810_9HYPH</name>
<evidence type="ECO:0000259" key="1">
    <source>
        <dbReference type="Pfam" id="PF14355"/>
    </source>
</evidence>
<dbReference type="EMBL" id="CP088147">
    <property type="protein sequence ID" value="UTU50693.1"/>
    <property type="molecule type" value="Genomic_DNA"/>
</dbReference>
<evidence type="ECO:0000313" key="3">
    <source>
        <dbReference type="Proteomes" id="UP001060070"/>
    </source>
</evidence>
<dbReference type="InterPro" id="IPR026001">
    <property type="entry name" value="Abi-like_C"/>
</dbReference>
<organism evidence="2 3">
    <name type="scientific">Mesorhizobium ciceri</name>
    <dbReference type="NCBI Taxonomy" id="39645"/>
    <lineage>
        <taxon>Bacteria</taxon>
        <taxon>Pseudomonadati</taxon>
        <taxon>Pseudomonadota</taxon>
        <taxon>Alphaproteobacteria</taxon>
        <taxon>Hyphomicrobiales</taxon>
        <taxon>Phyllobacteriaceae</taxon>
        <taxon>Mesorhizobium</taxon>
    </lineage>
</organism>
<dbReference type="RefSeq" id="WP_024505050.1">
    <property type="nucleotide sequence ID" value="NZ_CP088147.1"/>
</dbReference>
<protein>
    <submittedName>
        <fullName evidence="2">Abortive infection family protein</fullName>
    </submittedName>
</protein>